<organism evidence="8 9">
    <name type="scientific">Bacteroides uniformis</name>
    <dbReference type="NCBI Taxonomy" id="820"/>
    <lineage>
        <taxon>Bacteria</taxon>
        <taxon>Pseudomonadati</taxon>
        <taxon>Bacteroidota</taxon>
        <taxon>Bacteroidia</taxon>
        <taxon>Bacteroidales</taxon>
        <taxon>Bacteroidaceae</taxon>
        <taxon>Bacteroides</taxon>
    </lineage>
</organism>
<evidence type="ECO:0000259" key="6">
    <source>
        <dbReference type="PROSITE" id="PS51898"/>
    </source>
</evidence>
<evidence type="ECO:0000313" key="9">
    <source>
        <dbReference type="Proteomes" id="UP000186549"/>
    </source>
</evidence>
<feature type="domain" description="Core-binding (CB)" evidence="7">
    <location>
        <begin position="25"/>
        <end position="108"/>
    </location>
</feature>
<keyword evidence="4" id="KW-0233">DNA recombination</keyword>
<name>A0A1Q6IF12_BACUN</name>
<proteinExistence type="inferred from homology"/>
<evidence type="ECO:0000256" key="2">
    <source>
        <dbReference type="ARBA" id="ARBA00022908"/>
    </source>
</evidence>
<sequence length="324" mass="36391">MATLTRVNIAGGTRKMSGRHPSGRSSFSEFMQRVIARKTQLGKAGTAQNYRSTLNSFMRFVACGNVRFSGLTPSLIEEYEAWLMSSRVKTNSISFYMRNLRAAYNHAVELGLTVDRSPFKKAYTKIEKTAKRAITISDIRRIKNLDLGGRPSLELARDIFMFLFYCRGMSFIDAAYLSTSDIVGNQLVYRRRKTGQELHIGLNSYIHRLLDKWKPEGQSEGFLLPILHIPGSARDASLRTQYESALRRTNKALKLIARMAHIPGTLTTYVSRHSWASIAKTKGIPTSTISDALGHDSELTTQIYLATLSTDAIDRANNLILDEL</sequence>
<dbReference type="Pfam" id="PF00589">
    <property type="entry name" value="Phage_integrase"/>
    <property type="match status" value="1"/>
</dbReference>
<dbReference type="PANTHER" id="PTHR30349:SF64">
    <property type="entry name" value="PROPHAGE INTEGRASE INTD-RELATED"/>
    <property type="match status" value="1"/>
</dbReference>
<dbReference type="GO" id="GO:0006310">
    <property type="term" value="P:DNA recombination"/>
    <property type="evidence" value="ECO:0007669"/>
    <property type="project" value="UniProtKB-KW"/>
</dbReference>
<dbReference type="CDD" id="cd01185">
    <property type="entry name" value="INTN1_C_like"/>
    <property type="match status" value="1"/>
</dbReference>
<gene>
    <name evidence="8" type="ORF">BHV79_02175</name>
</gene>
<evidence type="ECO:0000256" key="4">
    <source>
        <dbReference type="ARBA" id="ARBA00023172"/>
    </source>
</evidence>
<evidence type="ECO:0000256" key="1">
    <source>
        <dbReference type="ARBA" id="ARBA00008857"/>
    </source>
</evidence>
<dbReference type="GO" id="GO:0015074">
    <property type="term" value="P:DNA integration"/>
    <property type="evidence" value="ECO:0007669"/>
    <property type="project" value="UniProtKB-KW"/>
</dbReference>
<evidence type="ECO:0000259" key="7">
    <source>
        <dbReference type="PROSITE" id="PS51900"/>
    </source>
</evidence>
<protein>
    <recommendedName>
        <fullName evidence="10">Site-specific integrase</fullName>
    </recommendedName>
</protein>
<dbReference type="PANTHER" id="PTHR30349">
    <property type="entry name" value="PHAGE INTEGRASE-RELATED"/>
    <property type="match status" value="1"/>
</dbReference>
<evidence type="ECO:0000256" key="3">
    <source>
        <dbReference type="ARBA" id="ARBA00023125"/>
    </source>
</evidence>
<comment type="caution">
    <text evidence="8">The sequence shown here is derived from an EMBL/GenBank/DDBJ whole genome shotgun (WGS) entry which is preliminary data.</text>
</comment>
<dbReference type="Proteomes" id="UP000186549">
    <property type="component" value="Unassembled WGS sequence"/>
</dbReference>
<dbReference type="InterPro" id="IPR013762">
    <property type="entry name" value="Integrase-like_cat_sf"/>
</dbReference>
<dbReference type="InterPro" id="IPR044068">
    <property type="entry name" value="CB"/>
</dbReference>
<dbReference type="Gene3D" id="1.10.150.130">
    <property type="match status" value="1"/>
</dbReference>
<comment type="similarity">
    <text evidence="1">Belongs to the 'phage' integrase family.</text>
</comment>
<dbReference type="InterPro" id="IPR011010">
    <property type="entry name" value="DNA_brk_join_enz"/>
</dbReference>
<reference evidence="8 9" key="1">
    <citation type="journal article" date="2016" name="Nat. Biotechnol.">
        <title>Measurement of bacterial replication rates in microbial communities.</title>
        <authorList>
            <person name="Brown C.T."/>
            <person name="Olm M.R."/>
            <person name="Thomas B.C."/>
            <person name="Banfield J.F."/>
        </authorList>
    </citation>
    <scope>NUCLEOTIDE SEQUENCE [LARGE SCALE GENOMIC DNA]</scope>
    <source>
        <strain evidence="8">45_41</strain>
    </source>
</reference>
<keyword evidence="2" id="KW-0229">DNA integration</keyword>
<evidence type="ECO:0008006" key="10">
    <source>
        <dbReference type="Google" id="ProtNLM"/>
    </source>
</evidence>
<dbReference type="GO" id="GO:0003677">
    <property type="term" value="F:DNA binding"/>
    <property type="evidence" value="ECO:0007669"/>
    <property type="project" value="UniProtKB-UniRule"/>
</dbReference>
<dbReference type="PROSITE" id="PS51898">
    <property type="entry name" value="TYR_RECOMBINASE"/>
    <property type="match status" value="1"/>
</dbReference>
<dbReference type="AlphaFoldDB" id="A0A1Q6IF12"/>
<dbReference type="InterPro" id="IPR050090">
    <property type="entry name" value="Tyrosine_recombinase_XerCD"/>
</dbReference>
<dbReference type="EMBL" id="MNQU01000045">
    <property type="protein sequence ID" value="OKZ39397.1"/>
    <property type="molecule type" value="Genomic_DNA"/>
</dbReference>
<dbReference type="Gene3D" id="1.10.443.10">
    <property type="entry name" value="Intergrase catalytic core"/>
    <property type="match status" value="1"/>
</dbReference>
<accession>A0A1Q6IF12</accession>
<dbReference type="SUPFAM" id="SSF56349">
    <property type="entry name" value="DNA breaking-rejoining enzymes"/>
    <property type="match status" value="1"/>
</dbReference>
<keyword evidence="3 5" id="KW-0238">DNA-binding</keyword>
<dbReference type="InterPro" id="IPR002104">
    <property type="entry name" value="Integrase_catalytic"/>
</dbReference>
<evidence type="ECO:0000256" key="5">
    <source>
        <dbReference type="PROSITE-ProRule" id="PRU01248"/>
    </source>
</evidence>
<dbReference type="InterPro" id="IPR010998">
    <property type="entry name" value="Integrase_recombinase_N"/>
</dbReference>
<dbReference type="PROSITE" id="PS51900">
    <property type="entry name" value="CB"/>
    <property type="match status" value="1"/>
</dbReference>
<evidence type="ECO:0000313" key="8">
    <source>
        <dbReference type="EMBL" id="OKZ39397.1"/>
    </source>
</evidence>
<dbReference type="Pfam" id="PF13102">
    <property type="entry name" value="Phage_int_SAM_5"/>
    <property type="match status" value="1"/>
</dbReference>
<feature type="domain" description="Tyr recombinase" evidence="6">
    <location>
        <begin position="129"/>
        <end position="318"/>
    </location>
</feature>
<dbReference type="InterPro" id="IPR025269">
    <property type="entry name" value="SAM-like_dom"/>
</dbReference>